<evidence type="ECO:0000259" key="1">
    <source>
        <dbReference type="Pfam" id="PF04965"/>
    </source>
</evidence>
<dbReference type="PANTHER" id="PTHR38595:SF1">
    <property type="entry name" value="TYPE VI SECRETION SYSTEM COMPONENT TSSE1"/>
    <property type="match status" value="1"/>
</dbReference>
<sequence>MFSDNLAGKKRQYLPDLLERLQDDEPKSPHDRAKPVDVKGMRRLVQKDIADLINHTNIEDSLEEHRHKLIMASVLNYGVPALIGTQENHRNWNVIEKTIREAILRFEPRIIPETLLVRSLQERDSEVRHAIVLFEIRGLIYWQPRPVDLCMSGRYDFESEKVDLTLL</sequence>
<dbReference type="Proteomes" id="UP001150641">
    <property type="component" value="Unassembled WGS sequence"/>
</dbReference>
<evidence type="ECO:0000313" key="2">
    <source>
        <dbReference type="EMBL" id="MCT4703389.1"/>
    </source>
</evidence>
<organism evidence="2 3">
    <name type="scientific">Dryocola boscaweniae</name>
    <dbReference type="NCBI Taxonomy" id="2925397"/>
    <lineage>
        <taxon>Bacteria</taxon>
        <taxon>Pseudomonadati</taxon>
        <taxon>Pseudomonadota</taxon>
        <taxon>Gammaproteobacteria</taxon>
        <taxon>Enterobacterales</taxon>
        <taxon>Enterobacteriaceae</taxon>
        <taxon>Dryocola</taxon>
    </lineage>
</organism>
<feature type="domain" description="IraD/Gp25-like" evidence="1">
    <location>
        <begin position="41"/>
        <end position="144"/>
    </location>
</feature>
<dbReference type="Pfam" id="PF04965">
    <property type="entry name" value="GPW_gp25"/>
    <property type="match status" value="1"/>
</dbReference>
<dbReference type="AlphaFoldDB" id="A0A9X2W9G1"/>
<reference evidence="2" key="1">
    <citation type="submission" date="2022-03" db="EMBL/GenBank/DDBJ databases">
        <title>Proposal of a novel genus Dryocolo and two novel species.</title>
        <authorList>
            <person name="Maddock D.W."/>
            <person name="Brady C.L."/>
            <person name="Denman S."/>
            <person name="Arnold D."/>
        </authorList>
    </citation>
    <scope>NUCLEOTIDE SEQUENCE</scope>
    <source>
        <strain evidence="2">H6W4</strain>
    </source>
</reference>
<comment type="caution">
    <text evidence="2">The sequence shown here is derived from an EMBL/GenBank/DDBJ whole genome shotgun (WGS) entry which is preliminary data.</text>
</comment>
<dbReference type="RefSeq" id="WP_271124120.1">
    <property type="nucleotide sequence ID" value="NZ_JALHAN010000068.1"/>
</dbReference>
<name>A0A9X2W9G1_9ENTR</name>
<dbReference type="InterPro" id="IPR007048">
    <property type="entry name" value="IraD/Gp25-like"/>
</dbReference>
<proteinExistence type="predicted"/>
<accession>A0A9X2W9G1</accession>
<keyword evidence="3" id="KW-1185">Reference proteome</keyword>
<gene>
    <name evidence="2" type="ORF">MUA00_16545</name>
</gene>
<dbReference type="EMBL" id="JALHAP010000081">
    <property type="protein sequence ID" value="MCT4703389.1"/>
    <property type="molecule type" value="Genomic_DNA"/>
</dbReference>
<evidence type="ECO:0000313" key="3">
    <source>
        <dbReference type="Proteomes" id="UP001150641"/>
    </source>
</evidence>
<dbReference type="InterPro" id="IPR053176">
    <property type="entry name" value="T6SS_TssE1-like"/>
</dbReference>
<protein>
    <submittedName>
        <fullName evidence="2">GPW/gp25 family protein</fullName>
    </submittedName>
</protein>
<dbReference type="PANTHER" id="PTHR38595">
    <property type="entry name" value="CYTOPLASMIC PROTEIN-RELATED"/>
    <property type="match status" value="1"/>
</dbReference>
<dbReference type="SUPFAM" id="SSF160719">
    <property type="entry name" value="gpW/gp25-like"/>
    <property type="match status" value="1"/>
</dbReference>